<gene>
    <name evidence="2" type="ORF">B296_00032829</name>
</gene>
<reference evidence="2 3" key="1">
    <citation type="journal article" date="2014" name="Agronomy (Basel)">
        <title>A Draft Genome Sequence for Ensete ventricosum, the Drought-Tolerant Tree Against Hunger.</title>
        <authorList>
            <person name="Harrison J."/>
            <person name="Moore K.A."/>
            <person name="Paszkiewicz K."/>
            <person name="Jones T."/>
            <person name="Grant M."/>
            <person name="Ambacheew D."/>
            <person name="Muzemil S."/>
            <person name="Studholme D.J."/>
        </authorList>
    </citation>
    <scope>NUCLEOTIDE SEQUENCE [LARGE SCALE GENOMIC DNA]</scope>
</reference>
<accession>A0A426Z975</accession>
<protein>
    <submittedName>
        <fullName evidence="2">Uncharacterized protein</fullName>
    </submittedName>
</protein>
<proteinExistence type="predicted"/>
<sequence>MSWLRSQHSLISPMCVSLSVSVRKGLGSSGEVGWACYGEHLGWAYLGVRLGLLLLGICRGILHKGLV</sequence>
<keyword evidence="1" id="KW-1133">Transmembrane helix</keyword>
<dbReference type="EMBL" id="AMZH03007745">
    <property type="protein sequence ID" value="RRT60538.1"/>
    <property type="molecule type" value="Genomic_DNA"/>
</dbReference>
<comment type="caution">
    <text evidence="2">The sequence shown here is derived from an EMBL/GenBank/DDBJ whole genome shotgun (WGS) entry which is preliminary data.</text>
</comment>
<evidence type="ECO:0000256" key="1">
    <source>
        <dbReference type="SAM" id="Phobius"/>
    </source>
</evidence>
<dbReference type="AlphaFoldDB" id="A0A426Z975"/>
<dbReference type="Proteomes" id="UP000287651">
    <property type="component" value="Unassembled WGS sequence"/>
</dbReference>
<keyword evidence="1" id="KW-0472">Membrane</keyword>
<evidence type="ECO:0000313" key="2">
    <source>
        <dbReference type="EMBL" id="RRT60538.1"/>
    </source>
</evidence>
<feature type="transmembrane region" description="Helical" evidence="1">
    <location>
        <begin position="43"/>
        <end position="62"/>
    </location>
</feature>
<organism evidence="2 3">
    <name type="scientific">Ensete ventricosum</name>
    <name type="common">Abyssinian banana</name>
    <name type="synonym">Musa ensete</name>
    <dbReference type="NCBI Taxonomy" id="4639"/>
    <lineage>
        <taxon>Eukaryota</taxon>
        <taxon>Viridiplantae</taxon>
        <taxon>Streptophyta</taxon>
        <taxon>Embryophyta</taxon>
        <taxon>Tracheophyta</taxon>
        <taxon>Spermatophyta</taxon>
        <taxon>Magnoliopsida</taxon>
        <taxon>Liliopsida</taxon>
        <taxon>Zingiberales</taxon>
        <taxon>Musaceae</taxon>
        <taxon>Ensete</taxon>
    </lineage>
</organism>
<feature type="non-terminal residue" evidence="2">
    <location>
        <position position="67"/>
    </location>
</feature>
<name>A0A426Z975_ENSVE</name>
<keyword evidence="1" id="KW-0812">Transmembrane</keyword>
<evidence type="ECO:0000313" key="3">
    <source>
        <dbReference type="Proteomes" id="UP000287651"/>
    </source>
</evidence>